<dbReference type="Gene3D" id="3.40.390.10">
    <property type="entry name" value="Collagenase (Catalytic Domain)"/>
    <property type="match status" value="1"/>
</dbReference>
<dbReference type="Pfam" id="PF01431">
    <property type="entry name" value="Peptidase_M13"/>
    <property type="match status" value="1"/>
</dbReference>
<dbReference type="CDD" id="cd08662">
    <property type="entry name" value="M13"/>
    <property type="match status" value="1"/>
</dbReference>
<keyword evidence="6" id="KW-0862">Zinc</keyword>
<accession>A0A8H7BMR5</accession>
<dbReference type="AlphaFoldDB" id="A0A8H7BMR5"/>
<keyword evidence="3" id="KW-0645">Protease</keyword>
<comment type="caution">
    <text evidence="10">The sequence shown here is derived from an EMBL/GenBank/DDBJ whole genome shotgun (WGS) entry which is preliminary data.</text>
</comment>
<evidence type="ECO:0000256" key="1">
    <source>
        <dbReference type="ARBA" id="ARBA00001947"/>
    </source>
</evidence>
<gene>
    <name evidence="10" type="ORF">EC973_009022</name>
</gene>
<organism evidence="10 11">
    <name type="scientific">Apophysomyces ossiformis</name>
    <dbReference type="NCBI Taxonomy" id="679940"/>
    <lineage>
        <taxon>Eukaryota</taxon>
        <taxon>Fungi</taxon>
        <taxon>Fungi incertae sedis</taxon>
        <taxon>Mucoromycota</taxon>
        <taxon>Mucoromycotina</taxon>
        <taxon>Mucoromycetes</taxon>
        <taxon>Mucorales</taxon>
        <taxon>Mucorineae</taxon>
        <taxon>Mucoraceae</taxon>
        <taxon>Apophysomyces</taxon>
    </lineage>
</organism>
<dbReference type="Pfam" id="PF05649">
    <property type="entry name" value="Peptidase_M13_N"/>
    <property type="match status" value="1"/>
</dbReference>
<feature type="domain" description="Peptidase M13 N-terminal" evidence="9">
    <location>
        <begin position="40"/>
        <end position="461"/>
    </location>
</feature>
<dbReference type="InterPro" id="IPR018497">
    <property type="entry name" value="Peptidase_M13_C"/>
</dbReference>
<evidence type="ECO:0000256" key="3">
    <source>
        <dbReference type="ARBA" id="ARBA00022670"/>
    </source>
</evidence>
<dbReference type="InterPro" id="IPR024079">
    <property type="entry name" value="MetalloPept_cat_dom_sf"/>
</dbReference>
<keyword evidence="11" id="KW-1185">Reference proteome</keyword>
<name>A0A8H7BMR5_9FUNG</name>
<protein>
    <submittedName>
        <fullName evidence="10">Uncharacterized protein</fullName>
    </submittedName>
</protein>
<proteinExistence type="inferred from homology"/>
<sequence length="734" mass="83330">MSIRSPIQPTGQPNSTVCLTPTCVKAAASILNDVDLTIDPCSDFYQYTCGGWLKTATIPEDESSVGAFLKLRDDNYNLMIQIMESSYDDFIKDIHTEFAVDEQDKINFGMAQDYYKSCMNETALDVLGPTPIYPELVSIVSTFPDNSVFKATDVSDLTDVLMKVYEQGIEPFSSLSIGPDDMHPETISITISQPDLVLPSKEYYQQPEALDIYRKTLTELFKAVLGRSNCTATDTFRISKAEELGLELLSDSEIEDLVTRVVDFDTRLADITYKQEDLQDPVANYNKMPLSHIKQAYSHVDWERFLRHFVAEEQEIPETVIIPTPQYFEKLAAWFQSNLPMQTIREYIMMRNIVAKAYALDSNTRSIMRKMISAISSGTTAPPFRSRVCIQSTSSSFGALMGRYYTMKSFGGDAERAQVEKFVDLIHQAWLKRLPQMDWLDSETRERAIEKVQKIKHKLAYSIVTPDVRSPSSLKAYFDGVQISPASFFKNEQSTTKWELNKAWKKLGKPVDKNEWLMNPQDVNAYYTPNYNEIVVPAGILKSVFYNKDNPSYLNYGAIGMVVGHELTHAFDNSGRHFGGDGNLVDWWSDITAKQFEEKSQCFVRQYGNFHIEGPDGKAYNVNGKMTLGENLADNGGLDASYMAYKQSMKDKPDYRRLPGLDNLSPDALFFVNFGRMWCARDRPRMAVQRVLTDVHSPNRFRVNGALQNSKAFSEVFQCKSGSPMNPDNKCEVW</sequence>
<evidence type="ECO:0000256" key="4">
    <source>
        <dbReference type="ARBA" id="ARBA00022723"/>
    </source>
</evidence>
<evidence type="ECO:0000259" key="9">
    <source>
        <dbReference type="Pfam" id="PF05649"/>
    </source>
</evidence>
<dbReference type="InterPro" id="IPR008753">
    <property type="entry name" value="Peptidase_M13_N"/>
</dbReference>
<dbReference type="PANTHER" id="PTHR11733">
    <property type="entry name" value="ZINC METALLOPROTEASE FAMILY M13 NEPRILYSIN-RELATED"/>
    <property type="match status" value="1"/>
</dbReference>
<dbReference type="GO" id="GO:0005886">
    <property type="term" value="C:plasma membrane"/>
    <property type="evidence" value="ECO:0007669"/>
    <property type="project" value="TreeGrafter"/>
</dbReference>
<evidence type="ECO:0000256" key="6">
    <source>
        <dbReference type="ARBA" id="ARBA00022833"/>
    </source>
</evidence>
<dbReference type="GO" id="GO:0016485">
    <property type="term" value="P:protein processing"/>
    <property type="evidence" value="ECO:0007669"/>
    <property type="project" value="TreeGrafter"/>
</dbReference>
<dbReference type="PRINTS" id="PR00786">
    <property type="entry name" value="NEPRILYSIN"/>
</dbReference>
<dbReference type="GO" id="GO:0004222">
    <property type="term" value="F:metalloendopeptidase activity"/>
    <property type="evidence" value="ECO:0007669"/>
    <property type="project" value="InterPro"/>
</dbReference>
<evidence type="ECO:0000259" key="8">
    <source>
        <dbReference type="Pfam" id="PF01431"/>
    </source>
</evidence>
<dbReference type="PROSITE" id="PS51885">
    <property type="entry name" value="NEPRILYSIN"/>
    <property type="match status" value="1"/>
</dbReference>
<feature type="domain" description="Peptidase M13 C-terminal" evidence="8">
    <location>
        <begin position="524"/>
        <end position="733"/>
    </location>
</feature>
<comment type="cofactor">
    <cofactor evidence="1">
        <name>Zn(2+)</name>
        <dbReference type="ChEBI" id="CHEBI:29105"/>
    </cofactor>
</comment>
<keyword evidence="4" id="KW-0479">Metal-binding</keyword>
<dbReference type="PANTHER" id="PTHR11733:SF167">
    <property type="entry name" value="FI17812P1-RELATED"/>
    <property type="match status" value="1"/>
</dbReference>
<dbReference type="InterPro" id="IPR042089">
    <property type="entry name" value="Peptidase_M13_dom_2"/>
</dbReference>
<evidence type="ECO:0000313" key="11">
    <source>
        <dbReference type="Proteomes" id="UP000605846"/>
    </source>
</evidence>
<dbReference type="InterPro" id="IPR000718">
    <property type="entry name" value="Peptidase_M13"/>
</dbReference>
<reference evidence="10" key="1">
    <citation type="submission" date="2020-01" db="EMBL/GenBank/DDBJ databases">
        <title>Genome Sequencing of Three Apophysomyces-Like Fungal Strains Confirms a Novel Fungal Genus in the Mucoromycota with divergent Burkholderia-like Endosymbiotic Bacteria.</title>
        <authorList>
            <person name="Stajich J.E."/>
            <person name="Macias A.M."/>
            <person name="Carter-House D."/>
            <person name="Lovett B."/>
            <person name="Kasson L.R."/>
            <person name="Berry K."/>
            <person name="Grigoriev I."/>
            <person name="Chang Y."/>
            <person name="Spatafora J."/>
            <person name="Kasson M.T."/>
        </authorList>
    </citation>
    <scope>NUCLEOTIDE SEQUENCE</scope>
    <source>
        <strain evidence="10">NRRL A-21654</strain>
    </source>
</reference>
<dbReference type="SUPFAM" id="SSF55486">
    <property type="entry name" value="Metalloproteases ('zincins'), catalytic domain"/>
    <property type="match status" value="1"/>
</dbReference>
<dbReference type="GO" id="GO:0046872">
    <property type="term" value="F:metal ion binding"/>
    <property type="evidence" value="ECO:0007669"/>
    <property type="project" value="UniProtKB-KW"/>
</dbReference>
<evidence type="ECO:0000256" key="7">
    <source>
        <dbReference type="ARBA" id="ARBA00023049"/>
    </source>
</evidence>
<evidence type="ECO:0000313" key="10">
    <source>
        <dbReference type="EMBL" id="KAF7726130.1"/>
    </source>
</evidence>
<keyword evidence="5" id="KW-0378">Hydrolase</keyword>
<dbReference type="EMBL" id="JABAYA010000083">
    <property type="protein sequence ID" value="KAF7726130.1"/>
    <property type="molecule type" value="Genomic_DNA"/>
</dbReference>
<dbReference type="OrthoDB" id="6475849at2759"/>
<dbReference type="Gene3D" id="1.10.1380.10">
    <property type="entry name" value="Neutral endopeptidase , domain2"/>
    <property type="match status" value="1"/>
</dbReference>
<keyword evidence="7" id="KW-0482">Metalloprotease</keyword>
<dbReference type="Proteomes" id="UP000605846">
    <property type="component" value="Unassembled WGS sequence"/>
</dbReference>
<evidence type="ECO:0000256" key="2">
    <source>
        <dbReference type="ARBA" id="ARBA00007357"/>
    </source>
</evidence>
<evidence type="ECO:0000256" key="5">
    <source>
        <dbReference type="ARBA" id="ARBA00022801"/>
    </source>
</evidence>
<comment type="similarity">
    <text evidence="2">Belongs to the peptidase M13 family.</text>
</comment>